<dbReference type="Pfam" id="PF02195">
    <property type="entry name" value="ParB_N"/>
    <property type="match status" value="1"/>
</dbReference>
<evidence type="ECO:0000256" key="1">
    <source>
        <dbReference type="SAM" id="MobiDB-lite"/>
    </source>
</evidence>
<evidence type="ECO:0000313" key="3">
    <source>
        <dbReference type="EMBL" id="SMP80718.1"/>
    </source>
</evidence>
<keyword evidence="4" id="KW-1185">Reference proteome</keyword>
<feature type="region of interest" description="Disordered" evidence="1">
    <location>
        <begin position="366"/>
        <end position="390"/>
    </location>
</feature>
<feature type="region of interest" description="Disordered" evidence="1">
    <location>
        <begin position="589"/>
        <end position="624"/>
    </location>
</feature>
<dbReference type="Gene3D" id="3.90.1530.30">
    <property type="match status" value="1"/>
</dbReference>
<dbReference type="InterPro" id="IPR050336">
    <property type="entry name" value="Chromosome_partition/occlusion"/>
</dbReference>
<reference evidence="3 4" key="1">
    <citation type="submission" date="2017-05" db="EMBL/GenBank/DDBJ databases">
        <authorList>
            <person name="Varghese N."/>
            <person name="Submissions S."/>
        </authorList>
    </citation>
    <scope>NUCLEOTIDE SEQUENCE [LARGE SCALE GENOMIC DNA]</scope>
    <source>
        <strain evidence="3 4">SM16</strain>
    </source>
</reference>
<dbReference type="InterPro" id="IPR036086">
    <property type="entry name" value="ParB/Sulfiredoxin_sf"/>
</dbReference>
<proteinExistence type="predicted"/>
<gene>
    <name evidence="3" type="ORF">SAMN06296065_11514</name>
</gene>
<evidence type="ECO:0000259" key="2">
    <source>
        <dbReference type="SMART" id="SM00470"/>
    </source>
</evidence>
<dbReference type="SUPFAM" id="SSF110849">
    <property type="entry name" value="ParB/Sulfiredoxin"/>
    <property type="match status" value="1"/>
</dbReference>
<protein>
    <submittedName>
        <fullName evidence="3">Chromosome partitioning protein, ParB family</fullName>
    </submittedName>
</protein>
<accession>A0ABY1QWE6</accession>
<dbReference type="RefSeq" id="WP_283406998.1">
    <property type="nucleotide sequence ID" value="NZ_FXUI01000015.1"/>
</dbReference>
<dbReference type="EMBL" id="FXUI01000015">
    <property type="protein sequence ID" value="SMP80718.1"/>
    <property type="molecule type" value="Genomic_DNA"/>
</dbReference>
<dbReference type="SUPFAM" id="SSF109709">
    <property type="entry name" value="KorB DNA-binding domain-like"/>
    <property type="match status" value="1"/>
</dbReference>
<feature type="compositionally biased region" description="Polar residues" evidence="1">
    <location>
        <begin position="373"/>
        <end position="383"/>
    </location>
</feature>
<dbReference type="SMART" id="SM00470">
    <property type="entry name" value="ParB"/>
    <property type="match status" value="1"/>
</dbReference>
<dbReference type="CDD" id="cd16406">
    <property type="entry name" value="ParB_N_like"/>
    <property type="match status" value="1"/>
</dbReference>
<dbReference type="PANTHER" id="PTHR33375:SF7">
    <property type="entry name" value="CHROMOSOME 2-PARTITIONING PROTEIN PARB-RELATED"/>
    <property type="match status" value="1"/>
</dbReference>
<name>A0ABY1QWE6_9SPHN</name>
<evidence type="ECO:0000313" key="4">
    <source>
        <dbReference type="Proteomes" id="UP001157910"/>
    </source>
</evidence>
<dbReference type="Proteomes" id="UP001157910">
    <property type="component" value="Unassembled WGS sequence"/>
</dbReference>
<dbReference type="PANTHER" id="PTHR33375">
    <property type="entry name" value="CHROMOSOME-PARTITIONING PROTEIN PARB-RELATED"/>
    <property type="match status" value="1"/>
</dbReference>
<sequence length="648" mass="71210">MTTLNILWNDLVATPRNVRKVKTGIESLAASMASDDGQIQNLVVVAREDGKYEVIVGERRRRAAVHNVKTKVWGRDATLRCELRDGQNATSISYAENAQRENMHPADAIRAFATLKAEGYTEEAIANRYHYDLVEVDKMLALAALSLKVINALAANKIDVACAQAFTLTGDHKRQERILKRYRTAHEVRRALTETKVTTGHRLFSFVGMDAYQAAGGTITGDLFSPKGEGYADDPDLVQRLVDEKLDALAAEAEARGWGEVIAAENTPYDSYRWHRLYPDQETRTLSDAEEAFMDELQEKREARIAELFAALGEDFDLEFDEELREIEAQIDRIGTVERDYSEEAKRGAVLLIVIGHQGKADVTAYTRKAPRSTRSASGSDSGTGAPRPLYDARMTEELSRMRTVALQAEVAKNQHLANAVLLDALLPILAESHPDAHAVQLRASTDIQEPAQHFDYNTREMSSPYAGVADLIAGAPKKAANRFAWVLALDDADIARLLAACTAALIDGRHAKYADPERLRSVDRIARAASLDMRDHWEGGVEFFGAITKKAMLAALTEACGPAAAENCEKMPKGKLAEACAERIPGRGWLPPALITPDEPEVEPEDEAEPQDDDGEDIDAGEVEAVDECAFAEADNDPDEHFAVAAE</sequence>
<feature type="domain" description="ParB-like N-terminal" evidence="2">
    <location>
        <begin position="4"/>
        <end position="98"/>
    </location>
</feature>
<organism evidence="3 4">
    <name type="scientific">Novosphingobium panipatense</name>
    <dbReference type="NCBI Taxonomy" id="428991"/>
    <lineage>
        <taxon>Bacteria</taxon>
        <taxon>Pseudomonadati</taxon>
        <taxon>Pseudomonadota</taxon>
        <taxon>Alphaproteobacteria</taxon>
        <taxon>Sphingomonadales</taxon>
        <taxon>Sphingomonadaceae</taxon>
        <taxon>Novosphingobium</taxon>
    </lineage>
</organism>
<comment type="caution">
    <text evidence="3">The sequence shown here is derived from an EMBL/GenBank/DDBJ whole genome shotgun (WGS) entry which is preliminary data.</text>
</comment>
<feature type="compositionally biased region" description="Acidic residues" evidence="1">
    <location>
        <begin position="599"/>
        <end position="624"/>
    </location>
</feature>
<dbReference type="Gene3D" id="1.10.10.2830">
    <property type="match status" value="1"/>
</dbReference>
<dbReference type="InterPro" id="IPR003115">
    <property type="entry name" value="ParB_N"/>
</dbReference>